<dbReference type="PANTHER" id="PTHR31766">
    <property type="entry name" value="GLABROUS1 ENHANCER-BINDING PROTEIN-LIKE 2"/>
    <property type="match status" value="1"/>
</dbReference>
<proteinExistence type="predicted"/>
<organism evidence="8 9">
    <name type="scientific">Flemingia macrophylla</name>
    <dbReference type="NCBI Taxonomy" id="520843"/>
    <lineage>
        <taxon>Eukaryota</taxon>
        <taxon>Viridiplantae</taxon>
        <taxon>Streptophyta</taxon>
        <taxon>Embryophyta</taxon>
        <taxon>Tracheophyta</taxon>
        <taxon>Spermatophyta</taxon>
        <taxon>Magnoliopsida</taxon>
        <taxon>eudicotyledons</taxon>
        <taxon>Gunneridae</taxon>
        <taxon>Pentapetalae</taxon>
        <taxon>rosids</taxon>
        <taxon>fabids</taxon>
        <taxon>Fabales</taxon>
        <taxon>Fabaceae</taxon>
        <taxon>Papilionoideae</taxon>
        <taxon>50 kb inversion clade</taxon>
        <taxon>NPAAA clade</taxon>
        <taxon>indigoferoid/millettioid clade</taxon>
        <taxon>Phaseoleae</taxon>
        <taxon>Flemingia</taxon>
    </lineage>
</organism>
<feature type="domain" description="TLC" evidence="7">
    <location>
        <begin position="30"/>
        <end position="217"/>
    </location>
</feature>
<feature type="transmembrane region" description="Helical" evidence="6">
    <location>
        <begin position="36"/>
        <end position="59"/>
    </location>
</feature>
<evidence type="ECO:0000259" key="7">
    <source>
        <dbReference type="PROSITE" id="PS50922"/>
    </source>
</evidence>
<evidence type="ECO:0000256" key="6">
    <source>
        <dbReference type="SAM" id="Phobius"/>
    </source>
</evidence>
<evidence type="ECO:0000256" key="4">
    <source>
        <dbReference type="ARBA" id="ARBA00023136"/>
    </source>
</evidence>
<name>A0ABD1MHF1_9FABA</name>
<dbReference type="PROSITE" id="PS50922">
    <property type="entry name" value="TLC"/>
    <property type="match status" value="1"/>
</dbReference>
<dbReference type="PANTHER" id="PTHR31766:SF2">
    <property type="entry name" value="GLABROUS1 ENHANCER-BINDING PROTEIN-LIKE 2"/>
    <property type="match status" value="1"/>
</dbReference>
<gene>
    <name evidence="8" type="ORF">Fmac_016428</name>
</gene>
<evidence type="ECO:0000313" key="8">
    <source>
        <dbReference type="EMBL" id="KAL2335215.1"/>
    </source>
</evidence>
<keyword evidence="4 5" id="KW-0472">Membrane</keyword>
<dbReference type="GO" id="GO:0016020">
    <property type="term" value="C:membrane"/>
    <property type="evidence" value="ECO:0007669"/>
    <property type="project" value="UniProtKB-SubCell"/>
</dbReference>
<sequence>METHLFTFLSFFLATYLFAHFVVFRKWSPDTRPEASSCFISLLHGTPAVLLAAAAILSAPSPSLAAANTAFQSLVLDYSAAYFLADLLHLFSAAATVDPAFVLHHLATLFVLLTCRHVAAHGAVAVLSLLALAEATSAVQNTWALSRARRSDAPAAARLCDAVTVPFYAAYTVVRGVLGPCVVLRMARFYWSGGGEGVIRTWVWVSWVVVVSIAIVGSVVWVSILWVEVYRERWRKVR</sequence>
<keyword evidence="9" id="KW-1185">Reference proteome</keyword>
<reference evidence="8 9" key="1">
    <citation type="submission" date="2024-08" db="EMBL/GenBank/DDBJ databases">
        <title>Insights into the chromosomal genome structure of Flemingia macrophylla.</title>
        <authorList>
            <person name="Ding Y."/>
            <person name="Zhao Y."/>
            <person name="Bi W."/>
            <person name="Wu M."/>
            <person name="Zhao G."/>
            <person name="Gong Y."/>
            <person name="Li W."/>
            <person name="Zhang P."/>
        </authorList>
    </citation>
    <scope>NUCLEOTIDE SEQUENCE [LARGE SCALE GENOMIC DNA]</scope>
    <source>
        <strain evidence="8">DYQJB</strain>
        <tissue evidence="8">Leaf</tissue>
    </source>
</reference>
<comment type="subcellular location">
    <subcellularLocation>
        <location evidence="1">Membrane</location>
        <topology evidence="1">Multi-pass membrane protein</topology>
    </subcellularLocation>
</comment>
<dbReference type="Pfam" id="PF03798">
    <property type="entry name" value="TRAM_LAG1_CLN8"/>
    <property type="match status" value="1"/>
</dbReference>
<keyword evidence="3 6" id="KW-1133">Transmembrane helix</keyword>
<evidence type="ECO:0000313" key="9">
    <source>
        <dbReference type="Proteomes" id="UP001603857"/>
    </source>
</evidence>
<dbReference type="Proteomes" id="UP001603857">
    <property type="component" value="Unassembled WGS sequence"/>
</dbReference>
<dbReference type="SMART" id="SM00724">
    <property type="entry name" value="TLC"/>
    <property type="match status" value="1"/>
</dbReference>
<dbReference type="EMBL" id="JBGMDY010000005">
    <property type="protein sequence ID" value="KAL2335215.1"/>
    <property type="molecule type" value="Genomic_DNA"/>
</dbReference>
<evidence type="ECO:0000256" key="2">
    <source>
        <dbReference type="ARBA" id="ARBA00022692"/>
    </source>
</evidence>
<feature type="transmembrane region" description="Helical" evidence="6">
    <location>
        <begin position="204"/>
        <end position="227"/>
    </location>
</feature>
<dbReference type="AlphaFoldDB" id="A0ABD1MHF1"/>
<dbReference type="InterPro" id="IPR040327">
    <property type="entry name" value="At5g14285-like"/>
</dbReference>
<keyword evidence="2 5" id="KW-0812">Transmembrane</keyword>
<comment type="caution">
    <text evidence="8">The sequence shown here is derived from an EMBL/GenBank/DDBJ whole genome shotgun (WGS) entry which is preliminary data.</text>
</comment>
<protein>
    <recommendedName>
        <fullName evidence="7">TLC domain-containing protein</fullName>
    </recommendedName>
</protein>
<evidence type="ECO:0000256" key="3">
    <source>
        <dbReference type="ARBA" id="ARBA00022989"/>
    </source>
</evidence>
<feature type="transmembrane region" description="Helical" evidence="6">
    <location>
        <begin position="6"/>
        <end position="24"/>
    </location>
</feature>
<dbReference type="InterPro" id="IPR006634">
    <property type="entry name" value="TLC-dom"/>
</dbReference>
<accession>A0ABD1MHF1</accession>
<evidence type="ECO:0000256" key="1">
    <source>
        <dbReference type="ARBA" id="ARBA00004141"/>
    </source>
</evidence>
<evidence type="ECO:0000256" key="5">
    <source>
        <dbReference type="PROSITE-ProRule" id="PRU00205"/>
    </source>
</evidence>